<dbReference type="KEGG" id="anr:Ana3638_24205"/>
<dbReference type="Proteomes" id="UP000464314">
    <property type="component" value="Chromosome"/>
</dbReference>
<dbReference type="GO" id="GO:0016020">
    <property type="term" value="C:membrane"/>
    <property type="evidence" value="ECO:0007669"/>
    <property type="project" value="InterPro"/>
</dbReference>
<keyword evidence="4" id="KW-0812">Transmembrane</keyword>
<feature type="transmembrane region" description="Helical" evidence="4">
    <location>
        <begin position="190"/>
        <end position="212"/>
    </location>
</feature>
<dbReference type="Pfam" id="PF00672">
    <property type="entry name" value="HAMP"/>
    <property type="match status" value="1"/>
</dbReference>
<feature type="transmembrane region" description="Helical" evidence="4">
    <location>
        <begin position="9"/>
        <end position="31"/>
    </location>
</feature>
<dbReference type="CDD" id="cd06225">
    <property type="entry name" value="HAMP"/>
    <property type="match status" value="1"/>
</dbReference>
<dbReference type="GO" id="GO:0007165">
    <property type="term" value="P:signal transduction"/>
    <property type="evidence" value="ECO:0007669"/>
    <property type="project" value="UniProtKB-KW"/>
</dbReference>
<dbReference type="Gene3D" id="1.10.287.950">
    <property type="entry name" value="Methyl-accepting chemotaxis protein"/>
    <property type="match status" value="1"/>
</dbReference>
<comment type="similarity">
    <text evidence="2">Belongs to the methyl-accepting chemotaxis (MCP) protein family.</text>
</comment>
<evidence type="ECO:0000313" key="8">
    <source>
        <dbReference type="Proteomes" id="UP000464314"/>
    </source>
</evidence>
<dbReference type="InterPro" id="IPR004089">
    <property type="entry name" value="MCPsignal_dom"/>
</dbReference>
<dbReference type="AlphaFoldDB" id="A0A6P1TSN1"/>
<name>A0A6P1TSN1_9FIRM</name>
<dbReference type="Pfam" id="PF00015">
    <property type="entry name" value="MCPsignal"/>
    <property type="match status" value="1"/>
</dbReference>
<evidence type="ECO:0000256" key="3">
    <source>
        <dbReference type="PROSITE-ProRule" id="PRU00284"/>
    </source>
</evidence>
<evidence type="ECO:0000256" key="4">
    <source>
        <dbReference type="SAM" id="Phobius"/>
    </source>
</evidence>
<dbReference type="SMART" id="SM00304">
    <property type="entry name" value="HAMP"/>
    <property type="match status" value="1"/>
</dbReference>
<dbReference type="RefSeq" id="WP_161840305.1">
    <property type="nucleotide sequence ID" value="NZ_CP048000.1"/>
</dbReference>
<reference evidence="7 8" key="1">
    <citation type="submission" date="2020-01" db="EMBL/GenBank/DDBJ databases">
        <title>Genome analysis of Anaerocolumna sp. CBA3638.</title>
        <authorList>
            <person name="Kim J."/>
            <person name="Roh S.W."/>
        </authorList>
    </citation>
    <scope>NUCLEOTIDE SEQUENCE [LARGE SCALE GENOMIC DNA]</scope>
    <source>
        <strain evidence="7 8">CBA3638</strain>
    </source>
</reference>
<evidence type="ECO:0000256" key="2">
    <source>
        <dbReference type="ARBA" id="ARBA00029447"/>
    </source>
</evidence>
<dbReference type="PROSITE" id="PS50885">
    <property type="entry name" value="HAMP"/>
    <property type="match status" value="1"/>
</dbReference>
<protein>
    <submittedName>
        <fullName evidence="7">HAMP domain-containing protein</fullName>
    </submittedName>
</protein>
<keyword evidence="4" id="KW-1133">Transmembrane helix</keyword>
<dbReference type="EMBL" id="CP048000">
    <property type="protein sequence ID" value="QHQ63493.1"/>
    <property type="molecule type" value="Genomic_DNA"/>
</dbReference>
<evidence type="ECO:0000313" key="7">
    <source>
        <dbReference type="EMBL" id="QHQ63493.1"/>
    </source>
</evidence>
<keyword evidence="4" id="KW-0472">Membrane</keyword>
<dbReference type="Pfam" id="PF12729">
    <property type="entry name" value="4HB_MCP_1"/>
    <property type="match status" value="1"/>
</dbReference>
<dbReference type="PANTHER" id="PTHR32089">
    <property type="entry name" value="METHYL-ACCEPTING CHEMOTAXIS PROTEIN MCPB"/>
    <property type="match status" value="1"/>
</dbReference>
<dbReference type="PRINTS" id="PR00260">
    <property type="entry name" value="CHEMTRNSDUCR"/>
</dbReference>
<dbReference type="InterPro" id="IPR024478">
    <property type="entry name" value="HlyB_4HB_MCP"/>
</dbReference>
<organism evidence="7 8">
    <name type="scientific">Anaerocolumna sedimenticola</name>
    <dbReference type="NCBI Taxonomy" id="2696063"/>
    <lineage>
        <taxon>Bacteria</taxon>
        <taxon>Bacillati</taxon>
        <taxon>Bacillota</taxon>
        <taxon>Clostridia</taxon>
        <taxon>Lachnospirales</taxon>
        <taxon>Lachnospiraceae</taxon>
        <taxon>Anaerocolumna</taxon>
    </lineage>
</organism>
<feature type="domain" description="Methyl-accepting transducer" evidence="5">
    <location>
        <begin position="275"/>
        <end position="453"/>
    </location>
</feature>
<evidence type="ECO:0000259" key="5">
    <source>
        <dbReference type="PROSITE" id="PS50111"/>
    </source>
</evidence>
<evidence type="ECO:0000256" key="1">
    <source>
        <dbReference type="ARBA" id="ARBA00023224"/>
    </source>
</evidence>
<dbReference type="GO" id="GO:0004888">
    <property type="term" value="F:transmembrane signaling receptor activity"/>
    <property type="evidence" value="ECO:0007669"/>
    <property type="project" value="InterPro"/>
</dbReference>
<proteinExistence type="inferred from homology"/>
<feature type="domain" description="HAMP" evidence="6">
    <location>
        <begin position="209"/>
        <end position="263"/>
    </location>
</feature>
<evidence type="ECO:0000259" key="6">
    <source>
        <dbReference type="PROSITE" id="PS50885"/>
    </source>
</evidence>
<keyword evidence="1 3" id="KW-0807">Transducer</keyword>
<dbReference type="GO" id="GO:0006935">
    <property type="term" value="P:chemotaxis"/>
    <property type="evidence" value="ECO:0007669"/>
    <property type="project" value="InterPro"/>
</dbReference>
<keyword evidence="8" id="KW-1185">Reference proteome</keyword>
<gene>
    <name evidence="7" type="ORF">Ana3638_24205</name>
</gene>
<dbReference type="PROSITE" id="PS50111">
    <property type="entry name" value="CHEMOTAXIS_TRANSDUC_2"/>
    <property type="match status" value="1"/>
</dbReference>
<accession>A0A6P1TSN1</accession>
<sequence>MLKTIKSKMIFLVFILLFFIIGLSLYSLMVLRNVNEKSEIISNQMLPNIISTEELNTATSNFRNLEYEHIITQDKKVKQEKEAAMAALKKSIQLTLTSYKNTSKTQEVKQLIQTVEQNWSQYLSLHDKVIEFSLNLKTIEAMQIMNGDSKTSYDAASGALLKLVELNKNKANAEKVDGDKQYAAAVKISYVFVIIGILFSVIIVSVIISSILKSIRILMRELNLLSDKGGDLTQEIKVPSKDEISHLASSINKFISNIKLIVASVNDNSDSTENIIKHIKINMTELNESIEAISATTEEISAGMEETAASTEEMTATAQELVKSIQTITDKSVQGAVKVGEISSRADEVKAYVTAAQKETYTLLSSTKGKLENSIQDSKIVEKISILSNAIMQITEQTNLLALNAAIEAARAGDAGKGFSVVAEEIRKLAEESKNAVEEIQNITSKVTLSVNSLSDNSNNLLSFMSTNIEKDYKMFLDVAGKYSEDAYFVDNMVTDFKMTSQMLLSSITQIMSTMDGVAIAANEGSEGTTEIAQKVVGINSMSMDVLNKIINAQENVNELKQEISKFKV</sequence>
<dbReference type="Gene3D" id="6.10.340.10">
    <property type="match status" value="1"/>
</dbReference>
<dbReference type="PANTHER" id="PTHR32089:SF112">
    <property type="entry name" value="LYSOZYME-LIKE PROTEIN-RELATED"/>
    <property type="match status" value="1"/>
</dbReference>
<dbReference type="InterPro" id="IPR003660">
    <property type="entry name" value="HAMP_dom"/>
</dbReference>
<dbReference type="SUPFAM" id="SSF58104">
    <property type="entry name" value="Methyl-accepting chemotaxis protein (MCP) signaling domain"/>
    <property type="match status" value="1"/>
</dbReference>
<dbReference type="SMART" id="SM00283">
    <property type="entry name" value="MA"/>
    <property type="match status" value="1"/>
</dbReference>
<dbReference type="InterPro" id="IPR004090">
    <property type="entry name" value="Chemotax_Me-accpt_rcpt"/>
</dbReference>